<dbReference type="GO" id="GO:0003700">
    <property type="term" value="F:DNA-binding transcription factor activity"/>
    <property type="evidence" value="ECO:0007669"/>
    <property type="project" value="InterPro"/>
</dbReference>
<keyword evidence="2" id="KW-0805">Transcription regulation</keyword>
<reference evidence="6 7" key="1">
    <citation type="journal article" date="2012" name="Stand. Genomic Sci.">
        <title>Complete genome sequencing and analysis of Saprospira grandis str. Lewin, a predatory marine bacterium.</title>
        <authorList>
            <person name="Saw J.H."/>
            <person name="Yuryev A."/>
            <person name="Kanbe M."/>
            <person name="Hou S."/>
            <person name="Young A.G."/>
            <person name="Aizawa S."/>
            <person name="Alam M."/>
        </authorList>
    </citation>
    <scope>NUCLEOTIDE SEQUENCE [LARGE SCALE GENOMIC DNA]</scope>
    <source>
        <strain evidence="6 7">Lewin</strain>
    </source>
</reference>
<sequence>MLNLEWLRSFKAIYEEGNISRAAPKLYSSQPGLSMQLRALEQHLGYKLFIRAGRQMKPTEEAKQLHAYVLPALERLEQVEELFQQSALQKRERIRIGLCSEIFSLVLAPQLSTLSFDVHARFADNSTLFKELEQGLLDLLITAQPLDHSLKKRFEAAHFSQEQLYLVGSKNLDLSPFQQAIKAQDYKRLTQQLREFPWYAVINEMEHSRRFWSDNFEESLPFQPNFMLPSLATIIQCLKTQEGLAIIPDILIQKELENKELQLIWSGKTPSVNPLYFIRDKHSRKEKELELLKAIFKQKMPPQIKKELQA</sequence>
<evidence type="ECO:0000256" key="4">
    <source>
        <dbReference type="ARBA" id="ARBA00023163"/>
    </source>
</evidence>
<evidence type="ECO:0000256" key="3">
    <source>
        <dbReference type="ARBA" id="ARBA00023125"/>
    </source>
</evidence>
<dbReference type="Gene3D" id="3.40.190.10">
    <property type="entry name" value="Periplasmic binding protein-like II"/>
    <property type="match status" value="2"/>
</dbReference>
<dbReference type="Pfam" id="PF03466">
    <property type="entry name" value="LysR_substrate"/>
    <property type="match status" value="1"/>
</dbReference>
<dbReference type="GO" id="GO:0000976">
    <property type="term" value="F:transcription cis-regulatory region binding"/>
    <property type="evidence" value="ECO:0007669"/>
    <property type="project" value="TreeGrafter"/>
</dbReference>
<gene>
    <name evidence="6" type="ordered locus">SGRA_0144</name>
</gene>
<evidence type="ECO:0000313" key="7">
    <source>
        <dbReference type="Proteomes" id="UP000007519"/>
    </source>
</evidence>
<dbReference type="InterPro" id="IPR005119">
    <property type="entry name" value="LysR_subst-bd"/>
</dbReference>
<evidence type="ECO:0000256" key="1">
    <source>
        <dbReference type="ARBA" id="ARBA00009437"/>
    </source>
</evidence>
<name>H6L516_SAPGL</name>
<dbReference type="PANTHER" id="PTHR30126">
    <property type="entry name" value="HTH-TYPE TRANSCRIPTIONAL REGULATOR"/>
    <property type="match status" value="1"/>
</dbReference>
<dbReference type="RefSeq" id="WP_014373138.1">
    <property type="nucleotide sequence ID" value="NC_016940.1"/>
</dbReference>
<keyword evidence="7" id="KW-1185">Reference proteome</keyword>
<evidence type="ECO:0000259" key="5">
    <source>
        <dbReference type="PROSITE" id="PS50931"/>
    </source>
</evidence>
<feature type="domain" description="HTH lysR-type" evidence="5">
    <location>
        <begin position="2"/>
        <end position="59"/>
    </location>
</feature>
<dbReference type="InterPro" id="IPR000847">
    <property type="entry name" value="LysR_HTH_N"/>
</dbReference>
<dbReference type="STRING" id="984262.SGRA_0144"/>
<dbReference type="Pfam" id="PF00126">
    <property type="entry name" value="HTH_1"/>
    <property type="match status" value="1"/>
</dbReference>
<dbReference type="Proteomes" id="UP000007519">
    <property type="component" value="Chromosome"/>
</dbReference>
<proteinExistence type="inferred from homology"/>
<dbReference type="HOGENOM" id="CLU_039613_5_0_10"/>
<dbReference type="PROSITE" id="PS50931">
    <property type="entry name" value="HTH_LYSR"/>
    <property type="match status" value="1"/>
</dbReference>
<dbReference type="AlphaFoldDB" id="H6L516"/>
<protein>
    <submittedName>
        <fullName evidence="6">Transcriptional regulator, LysR family protein</fullName>
    </submittedName>
</protein>
<dbReference type="InterPro" id="IPR036390">
    <property type="entry name" value="WH_DNA-bd_sf"/>
</dbReference>
<dbReference type="CDD" id="cd05466">
    <property type="entry name" value="PBP2_LTTR_substrate"/>
    <property type="match status" value="1"/>
</dbReference>
<keyword evidence="4" id="KW-0804">Transcription</keyword>
<dbReference type="PRINTS" id="PR00039">
    <property type="entry name" value="HTHLYSR"/>
</dbReference>
<dbReference type="SUPFAM" id="SSF46785">
    <property type="entry name" value="Winged helix' DNA-binding domain"/>
    <property type="match status" value="1"/>
</dbReference>
<organism evidence="6 7">
    <name type="scientific">Saprospira grandis (strain Lewin)</name>
    <dbReference type="NCBI Taxonomy" id="984262"/>
    <lineage>
        <taxon>Bacteria</taxon>
        <taxon>Pseudomonadati</taxon>
        <taxon>Bacteroidota</taxon>
        <taxon>Saprospiria</taxon>
        <taxon>Saprospirales</taxon>
        <taxon>Saprospiraceae</taxon>
        <taxon>Saprospira</taxon>
    </lineage>
</organism>
<keyword evidence="3" id="KW-0238">DNA-binding</keyword>
<evidence type="ECO:0000313" key="6">
    <source>
        <dbReference type="EMBL" id="AFC22888.1"/>
    </source>
</evidence>
<dbReference type="SUPFAM" id="SSF53850">
    <property type="entry name" value="Periplasmic binding protein-like II"/>
    <property type="match status" value="1"/>
</dbReference>
<accession>H6L516</accession>
<dbReference type="Gene3D" id="1.10.10.10">
    <property type="entry name" value="Winged helix-like DNA-binding domain superfamily/Winged helix DNA-binding domain"/>
    <property type="match status" value="1"/>
</dbReference>
<dbReference type="PANTHER" id="PTHR30126:SF40">
    <property type="entry name" value="HTH-TYPE TRANSCRIPTIONAL REGULATOR GLTR"/>
    <property type="match status" value="1"/>
</dbReference>
<dbReference type="eggNOG" id="COG0583">
    <property type="taxonomic scope" value="Bacteria"/>
</dbReference>
<dbReference type="KEGG" id="sgn:SGRA_0144"/>
<dbReference type="OrthoDB" id="646694at2"/>
<comment type="similarity">
    <text evidence="1">Belongs to the LysR transcriptional regulatory family.</text>
</comment>
<dbReference type="EMBL" id="CP002831">
    <property type="protein sequence ID" value="AFC22888.1"/>
    <property type="molecule type" value="Genomic_DNA"/>
</dbReference>
<dbReference type="InterPro" id="IPR036388">
    <property type="entry name" value="WH-like_DNA-bd_sf"/>
</dbReference>
<evidence type="ECO:0000256" key="2">
    <source>
        <dbReference type="ARBA" id="ARBA00023015"/>
    </source>
</evidence>